<feature type="compositionally biased region" description="Basic and acidic residues" evidence="1">
    <location>
        <begin position="106"/>
        <end position="125"/>
    </location>
</feature>
<protein>
    <recommendedName>
        <fullName evidence="4">Helix-turn-helix domain-containing protein</fullName>
    </recommendedName>
</protein>
<evidence type="ECO:0000313" key="3">
    <source>
        <dbReference type="Proteomes" id="UP000219565"/>
    </source>
</evidence>
<feature type="compositionally biased region" description="Low complexity" evidence="1">
    <location>
        <begin position="178"/>
        <end position="189"/>
    </location>
</feature>
<dbReference type="Pfam" id="PF13730">
    <property type="entry name" value="HTH_36"/>
    <property type="match status" value="1"/>
</dbReference>
<proteinExistence type="predicted"/>
<reference evidence="2 3" key="1">
    <citation type="submission" date="2017-09" db="EMBL/GenBank/DDBJ databases">
        <authorList>
            <person name="Ehlers B."/>
            <person name="Leendertz F.H."/>
        </authorList>
    </citation>
    <scope>NUCLEOTIDE SEQUENCE [LARGE SCALE GENOMIC DNA]</scope>
    <source>
        <strain evidence="2 3">DSM 45537</strain>
    </source>
</reference>
<accession>A0A285LH48</accession>
<dbReference type="EMBL" id="OBEG01000003">
    <property type="protein sequence ID" value="SNY84298.1"/>
    <property type="molecule type" value="Genomic_DNA"/>
</dbReference>
<sequence>MSRQATEWARWKIPQNLVSVAAQAVLIEFADFADANGRGAWPALYRIAWGLSCSERNVANHVKALKDAGLLVESPSQAATAHLPSDERPIVYDLPIHWVRTETYEEAKKKHNAERAARKKAAADKRKAKAKAAAGDEQNPSAPPADGYEESCRGGMKNPTGGYEESCRRGMKLTSYNPTTKPSTEPSTELPTQLPLVAAVGPVTEATHQAEIVDPYDQAYHDYPQPGGYEEGRKVFEAALEKRLVPLPMLLQAIRNFAADPVTRQRLASPERQFVPQLARWLKDRHWKQWIDPPAPALTKLDQRTLKNASRVGDPAALRALNDRLIERTTHPSVALQLESPRPTPGLGAA</sequence>
<name>A0A285LH48_9NOCA</name>
<evidence type="ECO:0008006" key="4">
    <source>
        <dbReference type="Google" id="ProtNLM"/>
    </source>
</evidence>
<dbReference type="Proteomes" id="UP000219565">
    <property type="component" value="Unassembled WGS sequence"/>
</dbReference>
<dbReference type="RefSeq" id="WP_143861465.1">
    <property type="nucleotide sequence ID" value="NZ_OBEG01000003.1"/>
</dbReference>
<gene>
    <name evidence="2" type="ORF">SAMN04244553_3615</name>
</gene>
<dbReference type="AlphaFoldDB" id="A0A285LH48"/>
<organism evidence="2 3">
    <name type="scientific">Nocardia amikacinitolerans</name>
    <dbReference type="NCBI Taxonomy" id="756689"/>
    <lineage>
        <taxon>Bacteria</taxon>
        <taxon>Bacillati</taxon>
        <taxon>Actinomycetota</taxon>
        <taxon>Actinomycetes</taxon>
        <taxon>Mycobacteriales</taxon>
        <taxon>Nocardiaceae</taxon>
        <taxon>Nocardia</taxon>
    </lineage>
</organism>
<evidence type="ECO:0000313" key="2">
    <source>
        <dbReference type="EMBL" id="SNY84298.1"/>
    </source>
</evidence>
<dbReference type="OrthoDB" id="4578891at2"/>
<feature type="region of interest" description="Disordered" evidence="1">
    <location>
        <begin position="106"/>
        <end position="189"/>
    </location>
</feature>
<keyword evidence="3" id="KW-1185">Reference proteome</keyword>
<evidence type="ECO:0000256" key="1">
    <source>
        <dbReference type="SAM" id="MobiDB-lite"/>
    </source>
</evidence>